<protein>
    <submittedName>
        <fullName evidence="1">Uncharacterized protein</fullName>
    </submittedName>
</protein>
<gene>
    <name evidence="1" type="ORF">E1301_Tti013826</name>
</gene>
<keyword evidence="2" id="KW-1185">Reference proteome</keyword>
<organism evidence="1 2">
    <name type="scientific">Triplophysa tibetana</name>
    <dbReference type="NCBI Taxonomy" id="1572043"/>
    <lineage>
        <taxon>Eukaryota</taxon>
        <taxon>Metazoa</taxon>
        <taxon>Chordata</taxon>
        <taxon>Craniata</taxon>
        <taxon>Vertebrata</taxon>
        <taxon>Euteleostomi</taxon>
        <taxon>Actinopterygii</taxon>
        <taxon>Neopterygii</taxon>
        <taxon>Teleostei</taxon>
        <taxon>Ostariophysi</taxon>
        <taxon>Cypriniformes</taxon>
        <taxon>Nemacheilidae</taxon>
        <taxon>Triplophysa</taxon>
    </lineage>
</organism>
<name>A0A5A9P6L6_9TELE</name>
<evidence type="ECO:0000313" key="2">
    <source>
        <dbReference type="Proteomes" id="UP000324632"/>
    </source>
</evidence>
<evidence type="ECO:0000313" key="1">
    <source>
        <dbReference type="EMBL" id="KAA0717563.1"/>
    </source>
</evidence>
<comment type="caution">
    <text evidence="1">The sequence shown here is derived from an EMBL/GenBank/DDBJ whole genome shotgun (WGS) entry which is preliminary data.</text>
</comment>
<proteinExistence type="predicted"/>
<dbReference type="Proteomes" id="UP000324632">
    <property type="component" value="Chromosome 8"/>
</dbReference>
<accession>A0A5A9P6L6</accession>
<sequence>MGSQPRERRRKCEGERETGSLITVISFDRSLAGFAVYGAPAGSPEVKRAGRCPGWELARRRESEGERAVMPEPITRCRDESHTSQGGCELISTFERRREEEKIGWGLDDGGGGSNGAKECFLRRTCEAPYIPARTRGKPGLGSACQHTLMSPVLHAERASQYYAGPVHFMYIITTSLCHS</sequence>
<reference evidence="1 2" key="1">
    <citation type="journal article" date="2019" name="Mol. Ecol. Resour.">
        <title>Chromosome-level genome assembly of Triplophysa tibetana, a fish adapted to the harsh high-altitude environment of the Tibetan Plateau.</title>
        <authorList>
            <person name="Yang X."/>
            <person name="Liu H."/>
            <person name="Ma Z."/>
            <person name="Zou Y."/>
            <person name="Zou M."/>
            <person name="Mao Y."/>
            <person name="Li X."/>
            <person name="Wang H."/>
            <person name="Chen T."/>
            <person name="Wang W."/>
            <person name="Yang R."/>
        </authorList>
    </citation>
    <scope>NUCLEOTIDE SEQUENCE [LARGE SCALE GENOMIC DNA]</scope>
    <source>
        <strain evidence="1">TTIB1903HZAU</strain>
        <tissue evidence="1">Muscle</tissue>
    </source>
</reference>
<dbReference type="AlphaFoldDB" id="A0A5A9P6L6"/>
<dbReference type="EMBL" id="SOYY01000008">
    <property type="protein sequence ID" value="KAA0717563.1"/>
    <property type="molecule type" value="Genomic_DNA"/>
</dbReference>